<feature type="region of interest" description="Disordered" evidence="1">
    <location>
        <begin position="249"/>
        <end position="275"/>
    </location>
</feature>
<dbReference type="EMBL" id="JACIDR010000001">
    <property type="protein sequence ID" value="MBB3971804.1"/>
    <property type="molecule type" value="Genomic_DNA"/>
</dbReference>
<protein>
    <submittedName>
        <fullName evidence="3">Type VI secretion system protein ImpA</fullName>
    </submittedName>
</protein>
<evidence type="ECO:0000259" key="2">
    <source>
        <dbReference type="Pfam" id="PF06812"/>
    </source>
</evidence>
<comment type="caution">
    <text evidence="3">The sequence shown here is derived from an EMBL/GenBank/DDBJ whole genome shotgun (WGS) entry which is preliminary data.</text>
</comment>
<evidence type="ECO:0000256" key="1">
    <source>
        <dbReference type="SAM" id="MobiDB-lite"/>
    </source>
</evidence>
<evidence type="ECO:0000313" key="4">
    <source>
        <dbReference type="Proteomes" id="UP000528964"/>
    </source>
</evidence>
<dbReference type="PANTHER" id="PTHR37951:SF1">
    <property type="entry name" value="TYPE VI SECRETION SYSTEM COMPONENT TSSA1"/>
    <property type="match status" value="1"/>
</dbReference>
<evidence type="ECO:0000313" key="3">
    <source>
        <dbReference type="EMBL" id="MBB3971804.1"/>
    </source>
</evidence>
<feature type="domain" description="ImpA N-terminal" evidence="2">
    <location>
        <begin position="2"/>
        <end position="127"/>
    </location>
</feature>
<reference evidence="3 4" key="1">
    <citation type="submission" date="2020-08" db="EMBL/GenBank/DDBJ databases">
        <title>Genomic Encyclopedia of Type Strains, Phase IV (KMG-IV): sequencing the most valuable type-strain genomes for metagenomic binning, comparative biology and taxonomic classification.</title>
        <authorList>
            <person name="Goeker M."/>
        </authorList>
    </citation>
    <scope>NUCLEOTIDE SEQUENCE [LARGE SCALE GENOMIC DNA]</scope>
    <source>
        <strain evidence="3 4">DSM 25481</strain>
    </source>
</reference>
<feature type="compositionally biased region" description="Low complexity" evidence="1">
    <location>
        <begin position="255"/>
        <end position="275"/>
    </location>
</feature>
<dbReference type="Proteomes" id="UP000528964">
    <property type="component" value="Unassembled WGS sequence"/>
</dbReference>
<dbReference type="PANTHER" id="PTHR37951">
    <property type="entry name" value="CYTOPLASMIC PROTEIN-RELATED"/>
    <property type="match status" value="1"/>
</dbReference>
<proteinExistence type="predicted"/>
<name>A0A7W6D441_9HYPH</name>
<keyword evidence="4" id="KW-1185">Reference proteome</keyword>
<dbReference type="Pfam" id="PF06812">
    <property type="entry name" value="ImpA_N"/>
    <property type="match status" value="1"/>
</dbReference>
<sequence>MDEAPAGEDLRLDETHDGLYSRLRDARLEARAAERLADNDPDLGDAAPPQWSTVRELALEALATRSKDVEIACWLTESLTRHDGLAGLAAGAGLIAGLVERYWDVGLHPAAEQDDPEGRLLALTGLSGRDRDGSLMQPLRKTELFARADGAPVTLWSFERSMSVAALGAEVGKAQRVPDTVAPFADLEAEARGPGRAALQAVGRDAARAEAAWATMEASIERSVPEAMRPSTGRVRGLLETVRRIATRYAPESPAAPDTPAGAEEAAGGAPAAGAAPAHGREALLDEVLRIAAAFRLSEPSSPVGFTLEEAVRRARMPWPDLLRELMPDAGARSAVLTTAGLSRPDATGTPD</sequence>
<dbReference type="InterPro" id="IPR017740">
    <property type="entry name" value="TssA-like"/>
</dbReference>
<dbReference type="InterPro" id="IPR010657">
    <property type="entry name" value="ImpA_N"/>
</dbReference>
<gene>
    <name evidence="3" type="ORF">GGR24_000437</name>
</gene>
<accession>A0A7W6D441</accession>
<organism evidence="3 4">
    <name type="scientific">Hansschlegelia beijingensis</name>
    <dbReference type="NCBI Taxonomy" id="1133344"/>
    <lineage>
        <taxon>Bacteria</taxon>
        <taxon>Pseudomonadati</taxon>
        <taxon>Pseudomonadota</taxon>
        <taxon>Alphaproteobacteria</taxon>
        <taxon>Hyphomicrobiales</taxon>
        <taxon>Methylopilaceae</taxon>
        <taxon>Hansschlegelia</taxon>
    </lineage>
</organism>
<dbReference type="NCBIfam" id="TIGR03363">
    <property type="entry name" value="VI_chp_8"/>
    <property type="match status" value="1"/>
</dbReference>
<dbReference type="AlphaFoldDB" id="A0A7W6D441"/>